<dbReference type="Proteomes" id="UP000002382">
    <property type="component" value="Chromosome"/>
</dbReference>
<dbReference type="InterPro" id="IPR006059">
    <property type="entry name" value="SBP"/>
</dbReference>
<reference evidence="1 2" key="2">
    <citation type="journal article" date="2011" name="J. Bacteriol.">
        <title>Genome Sequence of Kosmotoga olearia Strain TBF 19.5.1, a Thermophilic Bacterium with a Wide Growth Temperature Range, Isolated from the Troll B Oil Platform in the North Sea.</title>
        <authorList>
            <person name="Swithers K.S."/>
            <person name="Dipippo J.L."/>
            <person name="Bruce D.C."/>
            <person name="Detter C."/>
            <person name="Tapia R."/>
            <person name="Han S."/>
            <person name="Goodwin L.A."/>
            <person name="Han J."/>
            <person name="Woyke T."/>
            <person name="Pitluck S."/>
            <person name="Pennacchio L."/>
            <person name="Nolan M."/>
            <person name="Mikhailova N."/>
            <person name="Land M.L."/>
            <person name="Nesbo C.L."/>
            <person name="Gogarten J.P."/>
            <person name="Noll K.M."/>
        </authorList>
    </citation>
    <scope>NUCLEOTIDE SEQUENCE [LARGE SCALE GENOMIC DNA]</scope>
    <source>
        <strain evidence="2">ATCC BAA-1733 / DSM 21960 / TBF 19.5.1</strain>
    </source>
</reference>
<gene>
    <name evidence="1" type="ordered locus">Kole_1181</name>
</gene>
<dbReference type="eggNOG" id="COG1653">
    <property type="taxonomic scope" value="Bacteria"/>
</dbReference>
<dbReference type="PANTHER" id="PTHR43649">
    <property type="entry name" value="ARABINOSE-BINDING PROTEIN-RELATED"/>
    <property type="match status" value="1"/>
</dbReference>
<sequence length="413" mass="46297">MKKWLVLVCVVMLTTFIMAKNVTIEVWTLSLSPTFDDYLNAVVESFEKANPGIKVNLVDIPYGAALQKLQAAIAAGKAPDAVNLNTPWTIDLAAMEALQPIDNYVTEVEKYLYWEKLWNATVIDGKSYAVPWYGSPMVLIYNRQIFDEAGLDPDNPPETFEEMLEVSRIIRERTGVYGFEPNINGYMDLIAEGVPMVTPDGKKAAFNTPKAIEKLKWYQTLYNEELIPRSLGGYIAGKQDYSAGKIAMYPVGITMLKHIQVNSPSIFAVTDVAPHPIGDGKILKNSIMNFSIPVNAKHPREAVKFVLWMTSPYWQIQFGRYATILPSTKISYDSDIWFIENAETDLLIKAQVMAAKASGYAADISRIPGLDPEKHGEFTRILNDYFVKAIKGEYTAEEALAKAEEEINKLLKK</sequence>
<dbReference type="EMBL" id="CP001634">
    <property type="protein sequence ID" value="ACR79881.1"/>
    <property type="molecule type" value="Genomic_DNA"/>
</dbReference>
<name>C5CIL9_KOSOT</name>
<evidence type="ECO:0000313" key="1">
    <source>
        <dbReference type="EMBL" id="ACR79881.1"/>
    </source>
</evidence>
<dbReference type="KEGG" id="kol:Kole_1181"/>
<dbReference type="SUPFAM" id="SSF53850">
    <property type="entry name" value="Periplasmic binding protein-like II"/>
    <property type="match status" value="1"/>
</dbReference>
<dbReference type="AlphaFoldDB" id="C5CIL9"/>
<dbReference type="HOGENOM" id="CLU_031285_10_2_0"/>
<reference evidence="1 2" key="1">
    <citation type="submission" date="2009-06" db="EMBL/GenBank/DDBJ databases">
        <title>Complete sequence of Thermotogales bacterium TBF 19.5.1.</title>
        <authorList>
            <consortium name="US DOE Joint Genome Institute"/>
            <person name="Lucas S."/>
            <person name="Copeland A."/>
            <person name="Lapidus A."/>
            <person name="Glavina del Rio T."/>
            <person name="Tice H."/>
            <person name="Bruce D."/>
            <person name="Goodwin L."/>
            <person name="Pitluck S."/>
            <person name="Chertkov O."/>
            <person name="Brettin T."/>
            <person name="Detter J.C."/>
            <person name="Han C."/>
            <person name="Schmutz J."/>
            <person name="Larimer F."/>
            <person name="Land M."/>
            <person name="Hauser L."/>
            <person name="Kyrpides N."/>
            <person name="Ovchinnikova G."/>
            <person name="Noll K."/>
        </authorList>
    </citation>
    <scope>NUCLEOTIDE SEQUENCE [LARGE SCALE GENOMIC DNA]</scope>
    <source>
        <strain evidence="2">ATCC BAA-1733 / DSM 21960 / TBF 19.5.1</strain>
    </source>
</reference>
<protein>
    <submittedName>
        <fullName evidence="1">Extracellular solute-binding protein family 1</fullName>
    </submittedName>
</protein>
<dbReference type="Gene3D" id="3.40.190.10">
    <property type="entry name" value="Periplasmic binding protein-like II"/>
    <property type="match status" value="1"/>
</dbReference>
<evidence type="ECO:0000313" key="2">
    <source>
        <dbReference type="Proteomes" id="UP000002382"/>
    </source>
</evidence>
<proteinExistence type="predicted"/>
<dbReference type="RefSeq" id="WP_015868538.1">
    <property type="nucleotide sequence ID" value="NC_012785.1"/>
</dbReference>
<dbReference type="PANTHER" id="PTHR43649:SF12">
    <property type="entry name" value="DIACETYLCHITOBIOSE BINDING PROTEIN DASA"/>
    <property type="match status" value="1"/>
</dbReference>
<dbReference type="OrthoDB" id="9772007at2"/>
<dbReference type="CDD" id="cd13585">
    <property type="entry name" value="PBP2_TMBP_like"/>
    <property type="match status" value="1"/>
</dbReference>
<dbReference type="Pfam" id="PF01547">
    <property type="entry name" value="SBP_bac_1"/>
    <property type="match status" value="1"/>
</dbReference>
<dbReference type="STRING" id="521045.Kole_1181"/>
<keyword evidence="2" id="KW-1185">Reference proteome</keyword>
<accession>C5CIL9</accession>
<dbReference type="InterPro" id="IPR050490">
    <property type="entry name" value="Bact_solute-bd_prot1"/>
</dbReference>
<organism evidence="1 2">
    <name type="scientific">Kosmotoga olearia (strain ATCC BAA-1733 / DSM 21960 / TBF 19.5.1)</name>
    <dbReference type="NCBI Taxonomy" id="521045"/>
    <lineage>
        <taxon>Bacteria</taxon>
        <taxon>Thermotogati</taxon>
        <taxon>Thermotogota</taxon>
        <taxon>Thermotogae</taxon>
        <taxon>Kosmotogales</taxon>
        <taxon>Kosmotogaceae</taxon>
        <taxon>Kosmotoga</taxon>
    </lineage>
</organism>